<dbReference type="EMBL" id="LKCN02000001">
    <property type="protein sequence ID" value="RCI16213.1"/>
    <property type="molecule type" value="Genomic_DNA"/>
</dbReference>
<evidence type="ECO:0000313" key="2">
    <source>
        <dbReference type="Proteomes" id="UP000253664"/>
    </source>
</evidence>
<comment type="caution">
    <text evidence="1">The sequence shown here is derived from an EMBL/GenBank/DDBJ whole genome shotgun (WGS) entry which is preliminary data.</text>
</comment>
<gene>
    <name evidence="1" type="ORF">L249_2373</name>
</gene>
<keyword evidence="2" id="KW-1185">Reference proteome</keyword>
<reference evidence="1 2" key="1">
    <citation type="journal article" date="2015" name="BMC Genomics">
        <title>Insights from the genome of Ophiocordyceps polyrhachis-furcata to pathogenicity and host specificity in insect fungi.</title>
        <authorList>
            <person name="Wichadakul D."/>
            <person name="Kobmoo N."/>
            <person name="Ingsriswang S."/>
            <person name="Tangphatsornruang S."/>
            <person name="Chantasingh D."/>
            <person name="Luangsa-ard J.J."/>
            <person name="Eurwilaichitr L."/>
        </authorList>
    </citation>
    <scope>NUCLEOTIDE SEQUENCE [LARGE SCALE GENOMIC DNA]</scope>
    <source>
        <strain evidence="1 2">BCC 54312</strain>
    </source>
</reference>
<proteinExistence type="predicted"/>
<dbReference type="AlphaFoldDB" id="A0A367LP49"/>
<dbReference type="Proteomes" id="UP000253664">
    <property type="component" value="Unassembled WGS sequence"/>
</dbReference>
<name>A0A367LP49_9HYPO</name>
<accession>A0A367LP49</accession>
<protein>
    <submittedName>
        <fullName evidence="1">Uncharacterized protein</fullName>
    </submittedName>
</protein>
<organism evidence="1 2">
    <name type="scientific">Ophiocordyceps polyrhachis-furcata BCC 54312</name>
    <dbReference type="NCBI Taxonomy" id="1330021"/>
    <lineage>
        <taxon>Eukaryota</taxon>
        <taxon>Fungi</taxon>
        <taxon>Dikarya</taxon>
        <taxon>Ascomycota</taxon>
        <taxon>Pezizomycotina</taxon>
        <taxon>Sordariomycetes</taxon>
        <taxon>Hypocreomycetidae</taxon>
        <taxon>Hypocreales</taxon>
        <taxon>Ophiocordycipitaceae</taxon>
        <taxon>Ophiocordyceps</taxon>
    </lineage>
</organism>
<evidence type="ECO:0000313" key="1">
    <source>
        <dbReference type="EMBL" id="RCI16213.1"/>
    </source>
</evidence>
<sequence length="106" mass="12235">MGVQNLRIQSQAAKITEAVESGKKLYKRMCFSLFVYCISFFSLSSLRRYASKAYPERRVYAPKFTELLRRGSTLFRPGLARARGWRVVQVMKTHFPSPNTPNSKPQ</sequence>